<reference evidence="2" key="2">
    <citation type="submission" date="2015-01" db="EMBL/GenBank/DDBJ databases">
        <title>Evolutionary Origins and Diversification of the Mycorrhizal Mutualists.</title>
        <authorList>
            <consortium name="DOE Joint Genome Institute"/>
            <consortium name="Mycorrhizal Genomics Consortium"/>
            <person name="Kohler A."/>
            <person name="Kuo A."/>
            <person name="Nagy L.G."/>
            <person name="Floudas D."/>
            <person name="Copeland A."/>
            <person name="Barry K.W."/>
            <person name="Cichocki N."/>
            <person name="Veneault-Fourrey C."/>
            <person name="LaButti K."/>
            <person name="Lindquist E.A."/>
            <person name="Lipzen A."/>
            <person name="Lundell T."/>
            <person name="Morin E."/>
            <person name="Murat C."/>
            <person name="Riley R."/>
            <person name="Ohm R."/>
            <person name="Sun H."/>
            <person name="Tunlid A."/>
            <person name="Henrissat B."/>
            <person name="Grigoriev I.V."/>
            <person name="Hibbett D.S."/>
            <person name="Martin F."/>
        </authorList>
    </citation>
    <scope>NUCLEOTIDE SEQUENCE [LARGE SCALE GENOMIC DNA]</scope>
    <source>
        <strain evidence="2">Foug A</strain>
    </source>
</reference>
<dbReference type="Proteomes" id="UP000053989">
    <property type="component" value="Unassembled WGS sequence"/>
</dbReference>
<sequence>MEAELLKMIQAVNREDIVPVQEFTSILDRRELPETVGIILEITGDIGMASYLRSTALYMDTYMVGIDTEASSARQKAFEALVSTNAEHQGAFDAGQLRLPTIRIVKSGTFADYRRCRGEQLNTAVGTKVPVVMDPDVLVWLEVGRKGAVTAINSVQNNLGHLQLC</sequence>
<accession>A0A0C3D6C8</accession>
<evidence type="ECO:0000313" key="2">
    <source>
        <dbReference type="Proteomes" id="UP000053989"/>
    </source>
</evidence>
<keyword evidence="2" id="KW-1185">Reference proteome</keyword>
<gene>
    <name evidence="1" type="ORF">SCLCIDRAFT_1220363</name>
</gene>
<evidence type="ECO:0000313" key="1">
    <source>
        <dbReference type="EMBL" id="KIM56330.1"/>
    </source>
</evidence>
<reference evidence="1 2" key="1">
    <citation type="submission" date="2014-04" db="EMBL/GenBank/DDBJ databases">
        <authorList>
            <consortium name="DOE Joint Genome Institute"/>
            <person name="Kuo A."/>
            <person name="Kohler A."/>
            <person name="Nagy L.G."/>
            <person name="Floudas D."/>
            <person name="Copeland A."/>
            <person name="Barry K.W."/>
            <person name="Cichocki N."/>
            <person name="Veneault-Fourrey C."/>
            <person name="LaButti K."/>
            <person name="Lindquist E.A."/>
            <person name="Lipzen A."/>
            <person name="Lundell T."/>
            <person name="Morin E."/>
            <person name="Murat C."/>
            <person name="Sun H."/>
            <person name="Tunlid A."/>
            <person name="Henrissat B."/>
            <person name="Grigoriev I.V."/>
            <person name="Hibbett D.S."/>
            <person name="Martin F."/>
            <person name="Nordberg H.P."/>
            <person name="Cantor M.N."/>
            <person name="Hua S.X."/>
        </authorList>
    </citation>
    <scope>NUCLEOTIDE SEQUENCE [LARGE SCALE GENOMIC DNA]</scope>
    <source>
        <strain evidence="1 2">Foug A</strain>
    </source>
</reference>
<dbReference type="AlphaFoldDB" id="A0A0C3D6C8"/>
<proteinExistence type="predicted"/>
<dbReference type="OrthoDB" id="10004661at2759"/>
<name>A0A0C3D6C8_9AGAM</name>
<organism evidence="1 2">
    <name type="scientific">Scleroderma citrinum Foug A</name>
    <dbReference type="NCBI Taxonomy" id="1036808"/>
    <lineage>
        <taxon>Eukaryota</taxon>
        <taxon>Fungi</taxon>
        <taxon>Dikarya</taxon>
        <taxon>Basidiomycota</taxon>
        <taxon>Agaricomycotina</taxon>
        <taxon>Agaricomycetes</taxon>
        <taxon>Agaricomycetidae</taxon>
        <taxon>Boletales</taxon>
        <taxon>Sclerodermatineae</taxon>
        <taxon>Sclerodermataceae</taxon>
        <taxon>Scleroderma</taxon>
    </lineage>
</organism>
<dbReference type="EMBL" id="KN822118">
    <property type="protein sequence ID" value="KIM56330.1"/>
    <property type="molecule type" value="Genomic_DNA"/>
</dbReference>
<dbReference type="HOGENOM" id="CLU_136942_0_0_1"/>
<dbReference type="InParanoid" id="A0A0C3D6C8"/>
<protein>
    <submittedName>
        <fullName evidence="1">Uncharacterized protein</fullName>
    </submittedName>
</protein>